<proteinExistence type="inferred from homology"/>
<evidence type="ECO:0000313" key="10">
    <source>
        <dbReference type="EMBL" id="KXI10523.1"/>
    </source>
</evidence>
<evidence type="ECO:0000256" key="5">
    <source>
        <dbReference type="ARBA" id="ARBA00023125"/>
    </source>
</evidence>
<evidence type="ECO:0000256" key="1">
    <source>
        <dbReference type="ARBA" id="ARBA00008761"/>
    </source>
</evidence>
<dbReference type="Proteomes" id="UP000070326">
    <property type="component" value="Unassembled WGS sequence"/>
</dbReference>
<reference evidence="10 11" key="1">
    <citation type="submission" date="2016-02" db="EMBL/GenBank/DDBJ databases">
        <authorList>
            <person name="Wen L."/>
            <person name="He K."/>
            <person name="Yang H."/>
        </authorList>
    </citation>
    <scope>NUCLEOTIDE SEQUENCE [LARGE SCALE GENOMIC DNA]</scope>
    <source>
        <strain evidence="10 11">MJR8628A</strain>
    </source>
</reference>
<dbReference type="Pfam" id="PF01385">
    <property type="entry name" value="OrfB_IS605"/>
    <property type="match status" value="1"/>
</dbReference>
<dbReference type="GO" id="GO:0046872">
    <property type="term" value="F:metal ion binding"/>
    <property type="evidence" value="ECO:0007669"/>
    <property type="project" value="UniProtKB-KW"/>
</dbReference>
<keyword evidence="5" id="KW-0238">DNA-binding</keyword>
<dbReference type="eggNOG" id="COG0675">
    <property type="taxonomic scope" value="Bacteria"/>
</dbReference>
<sequence length="392" mass="46123">MIKSIKVRLNLNNKQRTKLFQYAGCARFAYNWAIAREQDNYNQGNKFLSDSELRKEFTQLKKLQEYKWLNEVSNNVTKQAIKDACNTYKRFFKGQCKYPKFKSKKHSTPSFYQDNIKIQFTDTHVKVEKFSMSKKQNKQKLNWIKLCEKGRIPTDCKYVNPRFTYDGLYWYVSVGIEVEDATTIPLNDGIGIDLGIKDLAVCSDKNTYKNINKTQKVKKLEKRKRRLQRCISRRYEKNKKGVSYCKTSNIIKREKELLKVAKRLTNIRQNHIHQATSEIVKRKPSFICMEDLNVSGMMKNKYLSKAVWQQGLYEFRRQIKYKSELNNIPVIIADRLFPSSKLCSCCGNIKKDLKLSDRIYKCQCGNIIDRDFQASLNLKIYGENVLKQQSVS</sequence>
<dbReference type="GO" id="GO:0006310">
    <property type="term" value="P:DNA recombination"/>
    <property type="evidence" value="ECO:0007669"/>
    <property type="project" value="UniProtKB-KW"/>
</dbReference>
<feature type="domain" description="Probable transposase IS891/IS1136/IS1341" evidence="7">
    <location>
        <begin position="177"/>
        <end position="300"/>
    </location>
</feature>
<keyword evidence="6" id="KW-0233">DNA recombination</keyword>
<comment type="caution">
    <text evidence="10">The sequence shown here is derived from an EMBL/GenBank/DDBJ whole genome shotgun (WGS) entry which is preliminary data.</text>
</comment>
<dbReference type="NCBIfam" id="NF040570">
    <property type="entry name" value="guided_TnpB"/>
    <property type="match status" value="1"/>
</dbReference>
<keyword evidence="3" id="KW-0479">Metal-binding</keyword>
<name>A0A135YMB2_9FIRM</name>
<evidence type="ECO:0000259" key="8">
    <source>
        <dbReference type="Pfam" id="PF07282"/>
    </source>
</evidence>
<dbReference type="InterPro" id="IPR001959">
    <property type="entry name" value="Transposase"/>
</dbReference>
<dbReference type="PATRIC" id="fig|1261.5.peg.1850"/>
<accession>A0A135YMB2</accession>
<feature type="domain" description="Cas12f1-like TNB" evidence="8">
    <location>
        <begin position="313"/>
        <end position="378"/>
    </location>
</feature>
<dbReference type="InterPro" id="IPR010095">
    <property type="entry name" value="Cas12f1-like_TNB"/>
</dbReference>
<evidence type="ECO:0000256" key="4">
    <source>
        <dbReference type="ARBA" id="ARBA00022833"/>
    </source>
</evidence>
<dbReference type="Pfam" id="PF12323">
    <property type="entry name" value="HTH_OrfB_IS605"/>
    <property type="match status" value="1"/>
</dbReference>
<organism evidence="10 11">
    <name type="scientific">Peptostreptococcus anaerobius</name>
    <dbReference type="NCBI Taxonomy" id="1261"/>
    <lineage>
        <taxon>Bacteria</taxon>
        <taxon>Bacillati</taxon>
        <taxon>Bacillota</taxon>
        <taxon>Clostridia</taxon>
        <taxon>Peptostreptococcales</taxon>
        <taxon>Peptostreptococcaceae</taxon>
        <taxon>Peptostreptococcus</taxon>
    </lineage>
</organism>
<dbReference type="InterPro" id="IPR021027">
    <property type="entry name" value="Transposase_put_HTH"/>
</dbReference>
<evidence type="ECO:0000259" key="7">
    <source>
        <dbReference type="Pfam" id="PF01385"/>
    </source>
</evidence>
<evidence type="ECO:0000256" key="6">
    <source>
        <dbReference type="ARBA" id="ARBA00023172"/>
    </source>
</evidence>
<dbReference type="GO" id="GO:0003677">
    <property type="term" value="F:DNA binding"/>
    <property type="evidence" value="ECO:0007669"/>
    <property type="project" value="UniProtKB-KW"/>
</dbReference>
<keyword evidence="2" id="KW-0815">Transposition</keyword>
<dbReference type="EMBL" id="LSQZ01000091">
    <property type="protein sequence ID" value="KXI10523.1"/>
    <property type="molecule type" value="Genomic_DNA"/>
</dbReference>
<evidence type="ECO:0000256" key="3">
    <source>
        <dbReference type="ARBA" id="ARBA00022723"/>
    </source>
</evidence>
<dbReference type="AlphaFoldDB" id="A0A135YMB2"/>
<dbReference type="GO" id="GO:0032196">
    <property type="term" value="P:transposition"/>
    <property type="evidence" value="ECO:0007669"/>
    <property type="project" value="UniProtKB-KW"/>
</dbReference>
<evidence type="ECO:0000256" key="2">
    <source>
        <dbReference type="ARBA" id="ARBA00022578"/>
    </source>
</evidence>
<protein>
    <submittedName>
        <fullName evidence="10">Transposase, IS605 OrfB family</fullName>
    </submittedName>
</protein>
<evidence type="ECO:0000313" key="11">
    <source>
        <dbReference type="Proteomes" id="UP000070326"/>
    </source>
</evidence>
<dbReference type="RefSeq" id="WP_061102044.1">
    <property type="nucleotide sequence ID" value="NZ_JAQMMT010000006.1"/>
</dbReference>
<feature type="domain" description="Transposase putative helix-turn-helix" evidence="9">
    <location>
        <begin position="1"/>
        <end position="46"/>
    </location>
</feature>
<comment type="similarity">
    <text evidence="1">In the C-terminal section; belongs to the transposase 35 family.</text>
</comment>
<keyword evidence="4" id="KW-0862">Zinc</keyword>
<dbReference type="Pfam" id="PF07282">
    <property type="entry name" value="Cas12f1-like_TNB"/>
    <property type="match status" value="1"/>
</dbReference>
<dbReference type="STRING" id="1261.HMPREF3195_01842"/>
<evidence type="ECO:0000259" key="9">
    <source>
        <dbReference type="Pfam" id="PF12323"/>
    </source>
</evidence>
<gene>
    <name evidence="10" type="ORF">HMPREF3195_01842</name>
</gene>